<dbReference type="AlphaFoldDB" id="A0A9P6TW20"/>
<protein>
    <submittedName>
        <fullName evidence="1">Uncharacterized protein</fullName>
    </submittedName>
</protein>
<evidence type="ECO:0000313" key="1">
    <source>
        <dbReference type="EMBL" id="KAG0248425.1"/>
    </source>
</evidence>
<accession>A0A9P6TW20</accession>
<gene>
    <name evidence="1" type="ORF">BG011_000097</name>
</gene>
<proteinExistence type="predicted"/>
<feature type="non-terminal residue" evidence="1">
    <location>
        <position position="1"/>
    </location>
</feature>
<dbReference type="EMBL" id="JAAAJA010001003">
    <property type="protein sequence ID" value="KAG0248425.1"/>
    <property type="molecule type" value="Genomic_DNA"/>
</dbReference>
<comment type="caution">
    <text evidence="1">The sequence shown here is derived from an EMBL/GenBank/DDBJ whole genome shotgun (WGS) entry which is preliminary data.</text>
</comment>
<organism evidence="1 2">
    <name type="scientific">Mortierella polycephala</name>
    <dbReference type="NCBI Taxonomy" id="41804"/>
    <lineage>
        <taxon>Eukaryota</taxon>
        <taxon>Fungi</taxon>
        <taxon>Fungi incertae sedis</taxon>
        <taxon>Mucoromycota</taxon>
        <taxon>Mortierellomycotina</taxon>
        <taxon>Mortierellomycetes</taxon>
        <taxon>Mortierellales</taxon>
        <taxon>Mortierellaceae</taxon>
        <taxon>Mortierella</taxon>
    </lineage>
</organism>
<evidence type="ECO:0000313" key="2">
    <source>
        <dbReference type="Proteomes" id="UP000726737"/>
    </source>
</evidence>
<sequence>FSLWPSTLYDNRNVHMRFRNCSRLRRTSVRVRGTCDLPLGVRNTHLSTTTILRMP</sequence>
<keyword evidence="2" id="KW-1185">Reference proteome</keyword>
<reference evidence="1" key="1">
    <citation type="journal article" date="2020" name="Fungal Divers.">
        <title>Resolving the Mortierellaceae phylogeny through synthesis of multi-gene phylogenetics and phylogenomics.</title>
        <authorList>
            <person name="Vandepol N."/>
            <person name="Liber J."/>
            <person name="Desiro A."/>
            <person name="Na H."/>
            <person name="Kennedy M."/>
            <person name="Barry K."/>
            <person name="Grigoriev I.V."/>
            <person name="Miller A.N."/>
            <person name="O'Donnell K."/>
            <person name="Stajich J.E."/>
            <person name="Bonito G."/>
        </authorList>
    </citation>
    <scope>NUCLEOTIDE SEQUENCE</scope>
    <source>
        <strain evidence="1">KOD948</strain>
    </source>
</reference>
<dbReference type="Proteomes" id="UP000726737">
    <property type="component" value="Unassembled WGS sequence"/>
</dbReference>
<name>A0A9P6TW20_9FUNG</name>
<feature type="non-terminal residue" evidence="1">
    <location>
        <position position="55"/>
    </location>
</feature>